<dbReference type="EMBL" id="JAUSUV010000011">
    <property type="protein sequence ID" value="MDQ0418318.1"/>
    <property type="molecule type" value="Genomic_DNA"/>
</dbReference>
<dbReference type="Proteomes" id="UP001238450">
    <property type="component" value="Unassembled WGS sequence"/>
</dbReference>
<protein>
    <submittedName>
        <fullName evidence="1">Uncharacterized protein</fullName>
    </submittedName>
</protein>
<evidence type="ECO:0000313" key="2">
    <source>
        <dbReference type="Proteomes" id="UP001238450"/>
    </source>
</evidence>
<name>A0AAJ1WTR8_9BACL</name>
<proteinExistence type="predicted"/>
<evidence type="ECO:0000313" key="1">
    <source>
        <dbReference type="EMBL" id="MDQ0418318.1"/>
    </source>
</evidence>
<reference evidence="1 2" key="1">
    <citation type="submission" date="2023-07" db="EMBL/GenBank/DDBJ databases">
        <title>Genomic Encyclopedia of Type Strains, Phase IV (KMG-IV): sequencing the most valuable type-strain genomes for metagenomic binning, comparative biology and taxonomic classification.</title>
        <authorList>
            <person name="Goeker M."/>
        </authorList>
    </citation>
    <scope>NUCLEOTIDE SEQUENCE [LARGE SCALE GENOMIC DNA]</scope>
    <source>
        <strain evidence="1 2">DSM 46876</strain>
    </source>
</reference>
<dbReference type="RefSeq" id="WP_307253956.1">
    <property type="nucleotide sequence ID" value="NZ_JAUSUV010000011.1"/>
</dbReference>
<dbReference type="AlphaFoldDB" id="A0AAJ1WTR8"/>
<gene>
    <name evidence="1" type="ORF">J2Z48_002510</name>
</gene>
<organism evidence="1 2">
    <name type="scientific">Croceifilum oryzae</name>
    <dbReference type="NCBI Taxonomy" id="1553429"/>
    <lineage>
        <taxon>Bacteria</taxon>
        <taxon>Bacillati</taxon>
        <taxon>Bacillota</taxon>
        <taxon>Bacilli</taxon>
        <taxon>Bacillales</taxon>
        <taxon>Thermoactinomycetaceae</taxon>
        <taxon>Croceifilum</taxon>
    </lineage>
</organism>
<keyword evidence="2" id="KW-1185">Reference proteome</keyword>
<sequence length="107" mass="11592">MSSQSNNGDQFLGKWETEIASPMGKVPVSVEFTFQDGQIVGNAKQGEDTFTFHPTVAGDQLKWTMKITKPMSLSLNFVVSVDGDTMKGEAKAGFFVSSKLTGHRVSS</sequence>
<accession>A0AAJ1WTR8</accession>
<comment type="caution">
    <text evidence="1">The sequence shown here is derived from an EMBL/GenBank/DDBJ whole genome shotgun (WGS) entry which is preliminary data.</text>
</comment>